<protein>
    <submittedName>
        <fullName evidence="1">Uncharacterized protein</fullName>
    </submittedName>
</protein>
<dbReference type="AlphaFoldDB" id="A0A3S5BJC2"/>
<sequence length="122" mass="13381">MPGEGSKRVGILMDPSLSEPTLNDSKVTCEAKSSIPDRGVMVQWKKVSYLLFMLCEKTVSFVITCRSCSCFLHYLDLYLGEKRVSRAGSSSPKSLGDECAFLAPNWSTHFLGHLPFASAANV</sequence>
<gene>
    <name evidence="1" type="ORF">PXEA_LOCUS19830</name>
</gene>
<organism evidence="1 2">
    <name type="scientific">Protopolystoma xenopodis</name>
    <dbReference type="NCBI Taxonomy" id="117903"/>
    <lineage>
        <taxon>Eukaryota</taxon>
        <taxon>Metazoa</taxon>
        <taxon>Spiralia</taxon>
        <taxon>Lophotrochozoa</taxon>
        <taxon>Platyhelminthes</taxon>
        <taxon>Monogenea</taxon>
        <taxon>Polyopisthocotylea</taxon>
        <taxon>Polystomatidea</taxon>
        <taxon>Polystomatidae</taxon>
        <taxon>Protopolystoma</taxon>
    </lineage>
</organism>
<accession>A0A3S5BJC2</accession>
<evidence type="ECO:0000313" key="2">
    <source>
        <dbReference type="Proteomes" id="UP000784294"/>
    </source>
</evidence>
<evidence type="ECO:0000313" key="1">
    <source>
        <dbReference type="EMBL" id="VEL26390.1"/>
    </source>
</evidence>
<proteinExistence type="predicted"/>
<name>A0A3S5BJC2_9PLAT</name>
<dbReference type="Proteomes" id="UP000784294">
    <property type="component" value="Unassembled WGS sequence"/>
</dbReference>
<comment type="caution">
    <text evidence="1">The sequence shown here is derived from an EMBL/GenBank/DDBJ whole genome shotgun (WGS) entry which is preliminary data.</text>
</comment>
<keyword evidence="2" id="KW-1185">Reference proteome</keyword>
<reference evidence="1" key="1">
    <citation type="submission" date="2018-11" db="EMBL/GenBank/DDBJ databases">
        <authorList>
            <consortium name="Pathogen Informatics"/>
        </authorList>
    </citation>
    <scope>NUCLEOTIDE SEQUENCE</scope>
</reference>
<dbReference type="EMBL" id="CAAALY010079918">
    <property type="protein sequence ID" value="VEL26390.1"/>
    <property type="molecule type" value="Genomic_DNA"/>
</dbReference>